<dbReference type="NCBIfam" id="TIGR00671">
    <property type="entry name" value="baf"/>
    <property type="match status" value="1"/>
</dbReference>
<comment type="similarity">
    <text evidence="11">Belongs to the type III pantothenate kinase family.</text>
</comment>
<evidence type="ECO:0000256" key="5">
    <source>
        <dbReference type="ARBA" id="ARBA00022679"/>
    </source>
</evidence>
<evidence type="ECO:0000256" key="9">
    <source>
        <dbReference type="ARBA" id="ARBA00022958"/>
    </source>
</evidence>
<dbReference type="AlphaFoldDB" id="A0A382FCG4"/>
<comment type="cofactor">
    <cofactor evidence="1">
        <name>K(+)</name>
        <dbReference type="ChEBI" id="CHEBI:29103"/>
    </cofactor>
</comment>
<dbReference type="EMBL" id="UINC01048895">
    <property type="protein sequence ID" value="SVB59994.1"/>
    <property type="molecule type" value="Genomic_DNA"/>
</dbReference>
<evidence type="ECO:0000256" key="12">
    <source>
        <dbReference type="ARBA" id="ARBA00040883"/>
    </source>
</evidence>
<dbReference type="Gene3D" id="3.30.420.40">
    <property type="match status" value="2"/>
</dbReference>
<dbReference type="HAMAP" id="MF_01274">
    <property type="entry name" value="Pantothen_kinase_3"/>
    <property type="match status" value="1"/>
</dbReference>
<evidence type="ECO:0000256" key="2">
    <source>
        <dbReference type="ARBA" id="ARBA00004496"/>
    </source>
</evidence>
<dbReference type="GO" id="GO:0005737">
    <property type="term" value="C:cytoplasm"/>
    <property type="evidence" value="ECO:0007669"/>
    <property type="project" value="UniProtKB-SubCell"/>
</dbReference>
<dbReference type="NCBIfam" id="NF009855">
    <property type="entry name" value="PRK13321.1"/>
    <property type="match status" value="1"/>
</dbReference>
<protein>
    <recommendedName>
        <fullName evidence="12">Type III pantothenate kinase</fullName>
    </recommendedName>
</protein>
<keyword evidence="9" id="KW-0630">Potassium</keyword>
<keyword evidence="7" id="KW-0418">Kinase</keyword>
<dbReference type="PANTHER" id="PTHR34265:SF1">
    <property type="entry name" value="TYPE III PANTOTHENATE KINASE"/>
    <property type="match status" value="1"/>
</dbReference>
<dbReference type="Pfam" id="PF03309">
    <property type="entry name" value="Pan_kinase"/>
    <property type="match status" value="1"/>
</dbReference>
<keyword evidence="4" id="KW-0963">Cytoplasm</keyword>
<evidence type="ECO:0000256" key="4">
    <source>
        <dbReference type="ARBA" id="ARBA00022490"/>
    </source>
</evidence>
<keyword evidence="6" id="KW-0547">Nucleotide-binding</keyword>
<dbReference type="NCBIfam" id="NF009844">
    <property type="entry name" value="PRK13318.1-2"/>
    <property type="match status" value="1"/>
</dbReference>
<evidence type="ECO:0000256" key="3">
    <source>
        <dbReference type="ARBA" id="ARBA00011738"/>
    </source>
</evidence>
<evidence type="ECO:0000256" key="6">
    <source>
        <dbReference type="ARBA" id="ARBA00022741"/>
    </source>
</evidence>
<evidence type="ECO:0000256" key="10">
    <source>
        <dbReference type="ARBA" id="ARBA00022993"/>
    </source>
</evidence>
<dbReference type="PANTHER" id="PTHR34265">
    <property type="entry name" value="TYPE III PANTOTHENATE KINASE"/>
    <property type="match status" value="1"/>
</dbReference>
<evidence type="ECO:0000256" key="7">
    <source>
        <dbReference type="ARBA" id="ARBA00022777"/>
    </source>
</evidence>
<evidence type="ECO:0000313" key="13">
    <source>
        <dbReference type="EMBL" id="SVB59994.1"/>
    </source>
</evidence>
<dbReference type="CDD" id="cd24015">
    <property type="entry name" value="ASKHA_NBD_PanK-III"/>
    <property type="match status" value="1"/>
</dbReference>
<dbReference type="InterPro" id="IPR043129">
    <property type="entry name" value="ATPase_NBD"/>
</dbReference>
<gene>
    <name evidence="13" type="ORF">METZ01_LOCUS212848</name>
</gene>
<keyword evidence="5" id="KW-0808">Transferase</keyword>
<dbReference type="GO" id="GO:0004594">
    <property type="term" value="F:pantothenate kinase activity"/>
    <property type="evidence" value="ECO:0007669"/>
    <property type="project" value="InterPro"/>
</dbReference>
<reference evidence="13" key="1">
    <citation type="submission" date="2018-05" db="EMBL/GenBank/DDBJ databases">
        <authorList>
            <person name="Lanie J.A."/>
            <person name="Ng W.-L."/>
            <person name="Kazmierczak K.M."/>
            <person name="Andrzejewski T.M."/>
            <person name="Davidsen T.M."/>
            <person name="Wayne K.J."/>
            <person name="Tettelin H."/>
            <person name="Glass J.I."/>
            <person name="Rusch D."/>
            <person name="Podicherti R."/>
            <person name="Tsui H.-C.T."/>
            <person name="Winkler M.E."/>
        </authorList>
    </citation>
    <scope>NUCLEOTIDE SEQUENCE</scope>
</reference>
<keyword evidence="8" id="KW-0067">ATP-binding</keyword>
<accession>A0A382FCG4</accession>
<dbReference type="GO" id="GO:0005524">
    <property type="term" value="F:ATP binding"/>
    <property type="evidence" value="ECO:0007669"/>
    <property type="project" value="UniProtKB-KW"/>
</dbReference>
<keyword evidence="10" id="KW-0173">Coenzyme A biosynthesis</keyword>
<dbReference type="InterPro" id="IPR004619">
    <property type="entry name" value="Type_III_PanK"/>
</dbReference>
<sequence>MLLAINANNTNVKFTLFDGEDTIGEWRQQTSSSRTADEYAVWLTQLFNLNGFKLEAVTDTVIATVVPQALFDLRRLCSFYFKSEPLVLGDEETNYGVEVNATPPVGADRICNTVGAGVLFPNQPTVVVDFGTATTFDVVNEAGDYCGGVIAPGINLSLEALHNATALLPRIDVAKPVKVIGTDTVACMHSGVFWGYVGLIEGIVDRIQGEFGKSMKILSTGGLAPVFEGATNVIEANIPNITMLGLREIYRRSRGV</sequence>
<name>A0A382FCG4_9ZZZZ</name>
<evidence type="ECO:0000256" key="11">
    <source>
        <dbReference type="ARBA" id="ARBA00038036"/>
    </source>
</evidence>
<proteinExistence type="inferred from homology"/>
<evidence type="ECO:0000256" key="8">
    <source>
        <dbReference type="ARBA" id="ARBA00022840"/>
    </source>
</evidence>
<evidence type="ECO:0000256" key="1">
    <source>
        <dbReference type="ARBA" id="ARBA00001958"/>
    </source>
</evidence>
<dbReference type="SUPFAM" id="SSF53067">
    <property type="entry name" value="Actin-like ATPase domain"/>
    <property type="match status" value="2"/>
</dbReference>
<dbReference type="GO" id="GO:0015937">
    <property type="term" value="P:coenzyme A biosynthetic process"/>
    <property type="evidence" value="ECO:0007669"/>
    <property type="project" value="UniProtKB-KW"/>
</dbReference>
<organism evidence="13">
    <name type="scientific">marine metagenome</name>
    <dbReference type="NCBI Taxonomy" id="408172"/>
    <lineage>
        <taxon>unclassified sequences</taxon>
        <taxon>metagenomes</taxon>
        <taxon>ecological metagenomes</taxon>
    </lineage>
</organism>
<comment type="subunit">
    <text evidence="3">Homodimer.</text>
</comment>
<comment type="subcellular location">
    <subcellularLocation>
        <location evidence="2">Cytoplasm</location>
    </subcellularLocation>
</comment>